<evidence type="ECO:0000259" key="4">
    <source>
        <dbReference type="Pfam" id="PF07238"/>
    </source>
</evidence>
<sequence length="220" mass="25033">MKGPMIKIGTKLGLTFKEPGLQADEYYCKVVDINDNYLLIDYPVHKQTGKTKFFQIGASFKVDFVGDDEAVYQFQTTLADRVKMNVPALALCKPEPEDIERIQRRQFVRVDATIDVAIHRQNEEAFTTVTSDISGGGLSLIVPREDLLDIHEVINVWLVLSFSSGKYHYIQTAGQVVFLQLRNGIHTASIKFLGLKPTDQQLVISYCFEKQREMRKKELS</sequence>
<dbReference type="Gene3D" id="2.40.10.220">
    <property type="entry name" value="predicted glycosyltransferase like domains"/>
    <property type="match status" value="1"/>
</dbReference>
<dbReference type="AlphaFoldDB" id="A0A918D1H0"/>
<dbReference type="InterPro" id="IPR009926">
    <property type="entry name" value="T3SS_YcgR_PilZN"/>
</dbReference>
<evidence type="ECO:0000313" key="7">
    <source>
        <dbReference type="Proteomes" id="UP000624041"/>
    </source>
</evidence>
<feature type="domain" description="PilZ" evidence="4">
    <location>
        <begin position="103"/>
        <end position="209"/>
    </location>
</feature>
<comment type="caution">
    <text evidence="6">The sequence shown here is derived from an EMBL/GenBank/DDBJ whole genome shotgun (WGS) entry which is preliminary data.</text>
</comment>
<organism evidence="6 7">
    <name type="scientific">Oceanobacillus indicireducens</name>
    <dbReference type="NCBI Taxonomy" id="1004261"/>
    <lineage>
        <taxon>Bacteria</taxon>
        <taxon>Bacillati</taxon>
        <taxon>Bacillota</taxon>
        <taxon>Bacilli</taxon>
        <taxon>Bacillales</taxon>
        <taxon>Bacillaceae</taxon>
        <taxon>Oceanobacillus</taxon>
    </lineage>
</organism>
<keyword evidence="7" id="KW-1185">Reference proteome</keyword>
<evidence type="ECO:0000259" key="5">
    <source>
        <dbReference type="Pfam" id="PF12945"/>
    </source>
</evidence>
<dbReference type="Gene3D" id="2.30.110.10">
    <property type="entry name" value="Electron Transport, Fmn-binding Protein, Chain A"/>
    <property type="match status" value="1"/>
</dbReference>
<dbReference type="Pfam" id="PF12945">
    <property type="entry name" value="PilZNR"/>
    <property type="match status" value="1"/>
</dbReference>
<dbReference type="InterPro" id="IPR009875">
    <property type="entry name" value="PilZ_domain"/>
</dbReference>
<dbReference type="InterPro" id="IPR012349">
    <property type="entry name" value="Split_barrel_FMN-bd"/>
</dbReference>
<keyword evidence="3" id="KW-0975">Bacterial flagellum</keyword>
<reference evidence="6" key="2">
    <citation type="submission" date="2020-09" db="EMBL/GenBank/DDBJ databases">
        <authorList>
            <person name="Sun Q."/>
            <person name="Ohkuma M."/>
        </authorList>
    </citation>
    <scope>NUCLEOTIDE SEQUENCE</scope>
    <source>
        <strain evidence="6">JCM 17251</strain>
    </source>
</reference>
<evidence type="ECO:0008006" key="8">
    <source>
        <dbReference type="Google" id="ProtNLM"/>
    </source>
</evidence>
<evidence type="ECO:0000256" key="2">
    <source>
        <dbReference type="ARBA" id="ARBA00022741"/>
    </source>
</evidence>
<keyword evidence="2" id="KW-0547">Nucleotide-binding</keyword>
<evidence type="ECO:0000256" key="1">
    <source>
        <dbReference type="ARBA" id="ARBA00022636"/>
    </source>
</evidence>
<keyword evidence="1" id="KW-0973">c-di-GMP</keyword>
<dbReference type="SUPFAM" id="SSF141371">
    <property type="entry name" value="PilZ domain-like"/>
    <property type="match status" value="2"/>
</dbReference>
<gene>
    <name evidence="6" type="primary">ypfA</name>
    <name evidence="6" type="ORF">GCM10007971_16420</name>
</gene>
<dbReference type="Pfam" id="PF07238">
    <property type="entry name" value="PilZ"/>
    <property type="match status" value="1"/>
</dbReference>
<feature type="domain" description="Type III secretion system flagellar brake protein YcgR PilZN" evidence="5">
    <location>
        <begin position="7"/>
        <end position="94"/>
    </location>
</feature>
<dbReference type="Proteomes" id="UP000624041">
    <property type="component" value="Unassembled WGS sequence"/>
</dbReference>
<reference evidence="6" key="1">
    <citation type="journal article" date="2014" name="Int. J. Syst. Evol. Microbiol.">
        <title>Complete genome sequence of Corynebacterium casei LMG S-19264T (=DSM 44701T), isolated from a smear-ripened cheese.</title>
        <authorList>
            <consortium name="US DOE Joint Genome Institute (JGI-PGF)"/>
            <person name="Walter F."/>
            <person name="Albersmeier A."/>
            <person name="Kalinowski J."/>
            <person name="Ruckert C."/>
        </authorList>
    </citation>
    <scope>NUCLEOTIDE SEQUENCE</scope>
    <source>
        <strain evidence="6">JCM 17251</strain>
    </source>
</reference>
<accession>A0A918D1H0</accession>
<protein>
    <recommendedName>
        <fullName evidence="8">Pilus assembly protein PilZ</fullName>
    </recommendedName>
</protein>
<evidence type="ECO:0000256" key="3">
    <source>
        <dbReference type="ARBA" id="ARBA00023143"/>
    </source>
</evidence>
<dbReference type="GO" id="GO:0035438">
    <property type="term" value="F:cyclic-di-GMP binding"/>
    <property type="evidence" value="ECO:0007669"/>
    <property type="project" value="InterPro"/>
</dbReference>
<proteinExistence type="predicted"/>
<evidence type="ECO:0000313" key="6">
    <source>
        <dbReference type="EMBL" id="GGN56468.1"/>
    </source>
</evidence>
<dbReference type="RefSeq" id="WP_229782627.1">
    <property type="nucleotide sequence ID" value="NZ_BMOS01000009.1"/>
</dbReference>
<dbReference type="EMBL" id="BMOS01000009">
    <property type="protein sequence ID" value="GGN56468.1"/>
    <property type="molecule type" value="Genomic_DNA"/>
</dbReference>
<name>A0A918D1H0_9BACI</name>